<comment type="similarity">
    <text evidence="1">Belongs to the peptidase S28 family.</text>
</comment>
<dbReference type="Proteomes" id="UP000198372">
    <property type="component" value="Unassembled WGS sequence"/>
</dbReference>
<evidence type="ECO:0000256" key="3">
    <source>
        <dbReference type="ARBA" id="ARBA00022729"/>
    </source>
</evidence>
<keyword evidence="8" id="KW-1185">Reference proteome</keyword>
<keyword evidence="4" id="KW-0378">Hydrolase</keyword>
<feature type="signal peptide" evidence="6">
    <location>
        <begin position="1"/>
        <end position="27"/>
    </location>
</feature>
<dbReference type="GO" id="GO:0070008">
    <property type="term" value="F:serine-type exopeptidase activity"/>
    <property type="evidence" value="ECO:0007669"/>
    <property type="project" value="InterPro"/>
</dbReference>
<dbReference type="InterPro" id="IPR029058">
    <property type="entry name" value="AB_hydrolase_fold"/>
</dbReference>
<organism evidence="7 8">
    <name type="scientific">Microbotryum intermedium</name>
    <dbReference type="NCBI Taxonomy" id="269621"/>
    <lineage>
        <taxon>Eukaryota</taxon>
        <taxon>Fungi</taxon>
        <taxon>Dikarya</taxon>
        <taxon>Basidiomycota</taxon>
        <taxon>Pucciniomycotina</taxon>
        <taxon>Microbotryomycetes</taxon>
        <taxon>Microbotryales</taxon>
        <taxon>Microbotryaceae</taxon>
        <taxon>Microbotryum</taxon>
    </lineage>
</organism>
<name>A0A238FMY9_9BASI</name>
<evidence type="ECO:0000256" key="5">
    <source>
        <dbReference type="ARBA" id="ARBA00023180"/>
    </source>
</evidence>
<evidence type="ECO:0000256" key="4">
    <source>
        <dbReference type="ARBA" id="ARBA00022801"/>
    </source>
</evidence>
<dbReference type="AlphaFoldDB" id="A0A238FMY9"/>
<evidence type="ECO:0000256" key="1">
    <source>
        <dbReference type="ARBA" id="ARBA00011079"/>
    </source>
</evidence>
<dbReference type="PANTHER" id="PTHR11010:SF117">
    <property type="entry name" value="SERINE PROTEASE 16"/>
    <property type="match status" value="1"/>
</dbReference>
<gene>
    <name evidence="7" type="ORF">BQ2448_7299</name>
</gene>
<keyword evidence="5" id="KW-0325">Glycoprotein</keyword>
<dbReference type="InterPro" id="IPR008758">
    <property type="entry name" value="Peptidase_S28"/>
</dbReference>
<reference evidence="8" key="1">
    <citation type="submission" date="2016-09" db="EMBL/GenBank/DDBJ databases">
        <authorList>
            <person name="Jeantristanb JTB J.-T."/>
            <person name="Ricardo R."/>
        </authorList>
    </citation>
    <scope>NUCLEOTIDE SEQUENCE [LARGE SCALE GENOMIC DNA]</scope>
</reference>
<evidence type="ECO:0000313" key="7">
    <source>
        <dbReference type="EMBL" id="SCV73373.1"/>
    </source>
</evidence>
<dbReference type="Gene3D" id="3.40.50.1820">
    <property type="entry name" value="alpha/beta hydrolase"/>
    <property type="match status" value="2"/>
</dbReference>
<dbReference type="OrthoDB" id="2130629at2759"/>
<keyword evidence="2" id="KW-0645">Protease</keyword>
<dbReference type="GO" id="GO:0008239">
    <property type="term" value="F:dipeptidyl-peptidase activity"/>
    <property type="evidence" value="ECO:0007669"/>
    <property type="project" value="TreeGrafter"/>
</dbReference>
<dbReference type="EMBL" id="FMSP01000018">
    <property type="protein sequence ID" value="SCV73373.1"/>
    <property type="molecule type" value="Genomic_DNA"/>
</dbReference>
<dbReference type="SUPFAM" id="SSF53474">
    <property type="entry name" value="alpha/beta-Hydrolases"/>
    <property type="match status" value="1"/>
</dbReference>
<dbReference type="Pfam" id="PF05577">
    <property type="entry name" value="Peptidase_S28"/>
    <property type="match status" value="1"/>
</dbReference>
<protein>
    <submittedName>
        <fullName evidence="7">BQ2448_7299 protein</fullName>
    </submittedName>
</protein>
<evidence type="ECO:0000313" key="8">
    <source>
        <dbReference type="Proteomes" id="UP000198372"/>
    </source>
</evidence>
<keyword evidence="3 6" id="KW-0732">Signal</keyword>
<proteinExistence type="inferred from homology"/>
<dbReference type="PANTHER" id="PTHR11010">
    <property type="entry name" value="PROTEASE S28 PRO-X CARBOXYPEPTIDASE-RELATED"/>
    <property type="match status" value="1"/>
</dbReference>
<feature type="chain" id="PRO_5011969145" evidence="6">
    <location>
        <begin position="28"/>
        <end position="572"/>
    </location>
</feature>
<sequence>MWAMQKCHMKHLLSILFCLILTHVAGAALKSSDLLRAPRVPVQLYGLLQREEQAKAETSQLYSTFQDNSTLRFSSAEDPPQYQAYTFDQRVSHLDDIPAPVENESFKQRYWFNAEHYKPGGPVFLLDGGETNGEDRFPFMRQGILEILSRAHNGIAFILEHRYYGESFPVNNLTTDSMRFLSTEMSLLDSKYFAQNVKPPGVNGFNNNASPWIYYGGSYAGAKAAFARKLYPDVFWGAIASSAVTKAIAEFWEYYEPIRKSAPRQCVQLLINHTNLIDQLLDLNNYAVTSSLKFLFGLPNVTMADDFVNTLAFPLGSWQERNWDAAVGSHAFGRFCEALTSANVEIPSEVRDTHTLLESRITQFGWPSRKAFAELTKYAQYIRTNVASLCPAEMSQDECFGHEGVDSTGLDQSSWRSWTWQFCTEFGFFITSSPKPSERLVSRRIDVKYTSAVCQKAFPDGELVRMPSWPNVERINKWGGYKIRAPRLAFVDGSMDPWLYATPHSPHTKGRKDSLEEPYKLIDGGVHHWDENGRSGRSGGEPDSIRDIHAQEIEFVAFWLREWEERGRWRPE</sequence>
<dbReference type="GO" id="GO:0006508">
    <property type="term" value="P:proteolysis"/>
    <property type="evidence" value="ECO:0007669"/>
    <property type="project" value="UniProtKB-KW"/>
</dbReference>
<evidence type="ECO:0000256" key="2">
    <source>
        <dbReference type="ARBA" id="ARBA00022670"/>
    </source>
</evidence>
<evidence type="ECO:0000256" key="6">
    <source>
        <dbReference type="SAM" id="SignalP"/>
    </source>
</evidence>
<accession>A0A238FMY9</accession>